<dbReference type="SUPFAM" id="SSF47384">
    <property type="entry name" value="Homodimeric domain of signal transducing histidine kinase"/>
    <property type="match status" value="1"/>
</dbReference>
<evidence type="ECO:0000256" key="3">
    <source>
        <dbReference type="ARBA" id="ARBA00022679"/>
    </source>
</evidence>
<dbReference type="InterPro" id="IPR004358">
    <property type="entry name" value="Sig_transdc_His_kin-like_C"/>
</dbReference>
<dbReference type="PANTHER" id="PTHR43065:SF46">
    <property type="entry name" value="C4-DICARBOXYLATE TRANSPORT SENSOR PROTEIN DCTB"/>
    <property type="match status" value="1"/>
</dbReference>
<dbReference type="Pfam" id="PF02518">
    <property type="entry name" value="HATPase_c"/>
    <property type="match status" value="1"/>
</dbReference>
<feature type="domain" description="Response regulatory" evidence="11">
    <location>
        <begin position="650"/>
        <end position="764"/>
    </location>
</feature>
<keyword evidence="8" id="KW-0597">Phosphoprotein</keyword>
<feature type="transmembrane region" description="Helical" evidence="9">
    <location>
        <begin position="15"/>
        <end position="34"/>
    </location>
</feature>
<dbReference type="Gene3D" id="1.10.287.130">
    <property type="match status" value="1"/>
</dbReference>
<keyword evidence="9" id="KW-0472">Membrane</keyword>
<dbReference type="InterPro" id="IPR005467">
    <property type="entry name" value="His_kinase_dom"/>
</dbReference>
<feature type="transmembrane region" description="Helical" evidence="9">
    <location>
        <begin position="79"/>
        <end position="100"/>
    </location>
</feature>
<protein>
    <recommendedName>
        <fullName evidence="2">histidine kinase</fullName>
        <ecNumber evidence="2">2.7.13.3</ecNumber>
    </recommendedName>
</protein>
<evidence type="ECO:0000256" key="7">
    <source>
        <dbReference type="ARBA" id="ARBA00023012"/>
    </source>
</evidence>
<evidence type="ECO:0000256" key="9">
    <source>
        <dbReference type="SAM" id="Phobius"/>
    </source>
</evidence>
<dbReference type="SMART" id="SM00448">
    <property type="entry name" value="REC"/>
    <property type="match status" value="1"/>
</dbReference>
<feature type="transmembrane region" description="Helical" evidence="9">
    <location>
        <begin position="170"/>
        <end position="191"/>
    </location>
</feature>
<dbReference type="InterPro" id="IPR003594">
    <property type="entry name" value="HATPase_dom"/>
</dbReference>
<evidence type="ECO:0000256" key="6">
    <source>
        <dbReference type="ARBA" id="ARBA00022840"/>
    </source>
</evidence>
<feature type="transmembrane region" description="Helical" evidence="9">
    <location>
        <begin position="112"/>
        <end position="131"/>
    </location>
</feature>
<evidence type="ECO:0000256" key="8">
    <source>
        <dbReference type="PROSITE-ProRule" id="PRU00169"/>
    </source>
</evidence>
<dbReference type="GO" id="GO:0005524">
    <property type="term" value="F:ATP binding"/>
    <property type="evidence" value="ECO:0007669"/>
    <property type="project" value="UniProtKB-KW"/>
</dbReference>
<evidence type="ECO:0000259" key="10">
    <source>
        <dbReference type="PROSITE" id="PS50109"/>
    </source>
</evidence>
<dbReference type="Proteomes" id="UP000199377">
    <property type="component" value="Unassembled WGS sequence"/>
</dbReference>
<feature type="modified residue" description="4-aspartylphosphate" evidence="8">
    <location>
        <position position="700"/>
    </location>
</feature>
<dbReference type="PROSITE" id="PS50110">
    <property type="entry name" value="RESPONSE_REGULATORY"/>
    <property type="match status" value="1"/>
</dbReference>
<dbReference type="GO" id="GO:0000155">
    <property type="term" value="F:phosphorelay sensor kinase activity"/>
    <property type="evidence" value="ECO:0007669"/>
    <property type="project" value="InterPro"/>
</dbReference>
<dbReference type="OrthoDB" id="9796100at2"/>
<dbReference type="Pfam" id="PF00072">
    <property type="entry name" value="Response_reg"/>
    <property type="match status" value="1"/>
</dbReference>
<feature type="transmembrane region" description="Helical" evidence="9">
    <location>
        <begin position="46"/>
        <end position="67"/>
    </location>
</feature>
<dbReference type="Gene3D" id="3.30.565.10">
    <property type="entry name" value="Histidine kinase-like ATPase, C-terminal domain"/>
    <property type="match status" value="1"/>
</dbReference>
<accession>A0A1I3MYP7</accession>
<organism evidence="12 13">
    <name type="scientific">Albimonas pacifica</name>
    <dbReference type="NCBI Taxonomy" id="1114924"/>
    <lineage>
        <taxon>Bacteria</taxon>
        <taxon>Pseudomonadati</taxon>
        <taxon>Pseudomonadota</taxon>
        <taxon>Alphaproteobacteria</taxon>
        <taxon>Rhodobacterales</taxon>
        <taxon>Paracoccaceae</taxon>
        <taxon>Albimonas</taxon>
    </lineage>
</organism>
<keyword evidence="9" id="KW-1133">Transmembrane helix</keyword>
<sequence>MPATRRRLETWSRTLAALVLVETLAVLALGWGLGVETLVRLSPQGAAMVPATATMLGGIAAALLLQLHGGPALRAAGRWAAGVAAVVAALRGSSIAISYLQAPPGAGDRMALATSLGLLLAGLAVFCVGGRSWLAERVVSSVGALGLTLALAGLGAWLLDRAAYDTSIVFTGMAPHTAASLVALFLAALLARRDSRLARVAFGPGAGSRAARLLLPLAVLGPLLLAELAIEIDARGLMHSSLWSTALAAALALVSTVTVLRIAALRNRQEALLRAEETRLRTALDGIDAAVFLFGRDRRLKMSNAGALRLCAGEASPEAWLFKTRFHALGDRRRLTEAERPARLLLEGRSAGDLFVGWQDRRGAEHALRFSLRRGADEEMMILSVLDETQGWILRENLTRTERLDAIGQMAGGIAHEMANIFGVARLSADTALLTGAPEAQARHLRAIQGACARGAGLTGRLLGLTRDQPDDAERFRLAPALDAFAEIARAALPASVALSVHERRQDGADAGDEAWLRVSPSDFQAALLNLAINARNAIVESGAATGRIEVLATVGETIRIAVRDDGPGMSPGVLGRAAEPFYTTRLGRGGSGLGLAMVDNFARKAGGSLQLAAAPGGGASVELTLPRAAADPAAPEAAEDAAPSLAGRRILLVEDDPAFADVSAELLLAMGAEVSRTATGEEALALVESGAAFDLLLTDVMLPGEMDGYRLATGVQAALGPTPVIYLSGYADALSRAGRDTPGLVLRKPPSATALVNTVDLALRR</sequence>
<evidence type="ECO:0000256" key="1">
    <source>
        <dbReference type="ARBA" id="ARBA00000085"/>
    </source>
</evidence>
<feature type="domain" description="Histidine kinase" evidence="10">
    <location>
        <begin position="413"/>
        <end position="630"/>
    </location>
</feature>
<evidence type="ECO:0000256" key="4">
    <source>
        <dbReference type="ARBA" id="ARBA00022741"/>
    </source>
</evidence>
<keyword evidence="13" id="KW-1185">Reference proteome</keyword>
<dbReference type="SUPFAM" id="SSF55874">
    <property type="entry name" value="ATPase domain of HSP90 chaperone/DNA topoisomerase II/histidine kinase"/>
    <property type="match status" value="1"/>
</dbReference>
<dbReference type="AlphaFoldDB" id="A0A1I3MYP7"/>
<dbReference type="EMBL" id="FOQH01000012">
    <property type="protein sequence ID" value="SFJ02234.1"/>
    <property type="molecule type" value="Genomic_DNA"/>
</dbReference>
<dbReference type="PRINTS" id="PR00344">
    <property type="entry name" value="BCTRLSENSOR"/>
</dbReference>
<comment type="catalytic activity">
    <reaction evidence="1">
        <text>ATP + protein L-histidine = ADP + protein N-phospho-L-histidine.</text>
        <dbReference type="EC" id="2.7.13.3"/>
    </reaction>
</comment>
<evidence type="ECO:0000313" key="13">
    <source>
        <dbReference type="Proteomes" id="UP000199377"/>
    </source>
</evidence>
<dbReference type="PANTHER" id="PTHR43065">
    <property type="entry name" value="SENSOR HISTIDINE KINASE"/>
    <property type="match status" value="1"/>
</dbReference>
<keyword evidence="5" id="KW-0418">Kinase</keyword>
<keyword evidence="3" id="KW-0808">Transferase</keyword>
<keyword evidence="9" id="KW-0812">Transmembrane</keyword>
<keyword evidence="4" id="KW-0547">Nucleotide-binding</keyword>
<keyword evidence="7" id="KW-0902">Two-component regulatory system</keyword>
<dbReference type="InterPro" id="IPR036097">
    <property type="entry name" value="HisK_dim/P_sf"/>
</dbReference>
<dbReference type="RefSeq" id="WP_143103428.1">
    <property type="nucleotide sequence ID" value="NZ_FOQH01000012.1"/>
</dbReference>
<proteinExistence type="predicted"/>
<dbReference type="InterPro" id="IPR011006">
    <property type="entry name" value="CheY-like_superfamily"/>
</dbReference>
<keyword evidence="6" id="KW-0067">ATP-binding</keyword>
<feature type="transmembrane region" description="Helical" evidence="9">
    <location>
        <begin position="138"/>
        <end position="158"/>
    </location>
</feature>
<dbReference type="STRING" id="1114924.SAMN05216258_11255"/>
<dbReference type="Gene3D" id="3.40.50.2300">
    <property type="match status" value="1"/>
</dbReference>
<dbReference type="InterPro" id="IPR036890">
    <property type="entry name" value="HATPase_C_sf"/>
</dbReference>
<evidence type="ECO:0000256" key="2">
    <source>
        <dbReference type="ARBA" id="ARBA00012438"/>
    </source>
</evidence>
<dbReference type="SUPFAM" id="SSF52172">
    <property type="entry name" value="CheY-like"/>
    <property type="match status" value="1"/>
</dbReference>
<dbReference type="PROSITE" id="PS50109">
    <property type="entry name" value="HIS_KIN"/>
    <property type="match status" value="1"/>
</dbReference>
<reference evidence="12 13" key="1">
    <citation type="submission" date="2016-10" db="EMBL/GenBank/DDBJ databases">
        <authorList>
            <person name="de Groot N.N."/>
        </authorList>
    </citation>
    <scope>NUCLEOTIDE SEQUENCE [LARGE SCALE GENOMIC DNA]</scope>
    <source>
        <strain evidence="12 13">CGMCC 1.11030</strain>
    </source>
</reference>
<dbReference type="EC" id="2.7.13.3" evidence="2"/>
<gene>
    <name evidence="12" type="ORF">SAMN05216258_11255</name>
</gene>
<feature type="transmembrane region" description="Helical" evidence="9">
    <location>
        <begin position="242"/>
        <end position="264"/>
    </location>
</feature>
<evidence type="ECO:0000313" key="12">
    <source>
        <dbReference type="EMBL" id="SFJ02234.1"/>
    </source>
</evidence>
<dbReference type="SMART" id="SM00387">
    <property type="entry name" value="HATPase_c"/>
    <property type="match status" value="1"/>
</dbReference>
<name>A0A1I3MYP7_9RHOB</name>
<dbReference type="InterPro" id="IPR001789">
    <property type="entry name" value="Sig_transdc_resp-reg_receiver"/>
</dbReference>
<evidence type="ECO:0000256" key="5">
    <source>
        <dbReference type="ARBA" id="ARBA00022777"/>
    </source>
</evidence>
<evidence type="ECO:0000259" key="11">
    <source>
        <dbReference type="PROSITE" id="PS50110"/>
    </source>
</evidence>